<evidence type="ECO:0000313" key="7">
    <source>
        <dbReference type="Proteomes" id="UP000198924"/>
    </source>
</evidence>
<evidence type="ECO:0000256" key="2">
    <source>
        <dbReference type="ARBA" id="ARBA00022845"/>
    </source>
</evidence>
<dbReference type="RefSeq" id="WP_007146346.1">
    <property type="nucleotide sequence ID" value="NZ_FOSH01000014.1"/>
</dbReference>
<dbReference type="HAMAP" id="MF_00167">
    <property type="entry name" value="CsrA"/>
    <property type="match status" value="1"/>
</dbReference>
<dbReference type="GO" id="GO:0045948">
    <property type="term" value="P:positive regulation of translational initiation"/>
    <property type="evidence" value="ECO:0007669"/>
    <property type="project" value="UniProtKB-UniRule"/>
</dbReference>
<evidence type="ECO:0000256" key="1">
    <source>
        <dbReference type="ARBA" id="ARBA00022490"/>
    </source>
</evidence>
<keyword evidence="2 5" id="KW-0810">Translation regulation</keyword>
<dbReference type="GO" id="GO:0005829">
    <property type="term" value="C:cytosol"/>
    <property type="evidence" value="ECO:0007669"/>
    <property type="project" value="TreeGrafter"/>
</dbReference>
<dbReference type="InterPro" id="IPR036107">
    <property type="entry name" value="CsrA_sf"/>
</dbReference>
<dbReference type="AlphaFoldDB" id="A0A1I4AEM9"/>
<dbReference type="GO" id="GO:0006109">
    <property type="term" value="P:regulation of carbohydrate metabolic process"/>
    <property type="evidence" value="ECO:0007669"/>
    <property type="project" value="UniProtKB-UniRule"/>
</dbReference>
<organism evidence="6 7">
    <name type="scientific">Methylophaga sulfidovorans</name>
    <dbReference type="NCBI Taxonomy" id="45496"/>
    <lineage>
        <taxon>Bacteria</taxon>
        <taxon>Pseudomonadati</taxon>
        <taxon>Pseudomonadota</taxon>
        <taxon>Gammaproteobacteria</taxon>
        <taxon>Thiotrichales</taxon>
        <taxon>Piscirickettsiaceae</taxon>
        <taxon>Methylophaga</taxon>
    </lineage>
</organism>
<protein>
    <recommendedName>
        <fullName evidence="5">Translational regulator CsrA</fullName>
    </recommendedName>
    <alternativeName>
        <fullName evidence="5">Carbon storage regulator</fullName>
    </alternativeName>
</protein>
<keyword evidence="5" id="KW-0678">Repressor</keyword>
<evidence type="ECO:0000256" key="4">
    <source>
        <dbReference type="ARBA" id="ARBA00023159"/>
    </source>
</evidence>
<proteinExistence type="inferred from homology"/>
<dbReference type="PANTHER" id="PTHR34984:SF1">
    <property type="entry name" value="CARBON STORAGE REGULATOR"/>
    <property type="match status" value="1"/>
</dbReference>
<keyword evidence="3 5" id="KW-0694">RNA-binding</keyword>
<keyword evidence="1 5" id="KW-0963">Cytoplasm</keyword>
<evidence type="ECO:0000256" key="3">
    <source>
        <dbReference type="ARBA" id="ARBA00022884"/>
    </source>
</evidence>
<evidence type="ECO:0000313" key="6">
    <source>
        <dbReference type="EMBL" id="SFK54527.1"/>
    </source>
</evidence>
<evidence type="ECO:0000256" key="5">
    <source>
        <dbReference type="HAMAP-Rule" id="MF_00167"/>
    </source>
</evidence>
<dbReference type="SUPFAM" id="SSF117130">
    <property type="entry name" value="CsrA-like"/>
    <property type="match status" value="1"/>
</dbReference>
<comment type="subunit">
    <text evidence="5">Homodimer; the beta-strands of each monomer intercalate to form a hydrophobic core, while the alpha-helices form wings that extend away from the core.</text>
</comment>
<comment type="subcellular location">
    <subcellularLocation>
        <location evidence="5">Cytoplasm</location>
    </subcellularLocation>
</comment>
<dbReference type="Proteomes" id="UP000198924">
    <property type="component" value="Unassembled WGS sequence"/>
</dbReference>
<accession>A0A1I4AEM9</accession>
<comment type="function">
    <text evidence="5">A key translational regulator that binds mRNA to regulate translation initiation and/or mRNA stability. Mediates global changes in gene expression, shifting from rapid growth to stress survival by linking envelope stress, the stringent response and the catabolite repression systems. Usually binds in the 5'-UTR; binding at or near the Shine-Dalgarno sequence prevents ribosome-binding, repressing translation, binding elsewhere in the 5'-UTR can activate translation and/or stabilize the mRNA. Its function is antagonized by small RNA(s).</text>
</comment>
<dbReference type="STRING" id="45496.SAMN04488079_11431"/>
<name>A0A1I4AEM9_9GAMM</name>
<dbReference type="GO" id="GO:0006402">
    <property type="term" value="P:mRNA catabolic process"/>
    <property type="evidence" value="ECO:0007669"/>
    <property type="project" value="InterPro"/>
</dbReference>
<dbReference type="Pfam" id="PF02599">
    <property type="entry name" value="CsrA"/>
    <property type="match status" value="1"/>
</dbReference>
<dbReference type="NCBIfam" id="NF002469">
    <property type="entry name" value="PRK01712.1"/>
    <property type="match status" value="1"/>
</dbReference>
<reference evidence="7" key="1">
    <citation type="submission" date="2016-10" db="EMBL/GenBank/DDBJ databases">
        <authorList>
            <person name="Varghese N."/>
            <person name="Submissions S."/>
        </authorList>
    </citation>
    <scope>NUCLEOTIDE SEQUENCE [LARGE SCALE GENOMIC DNA]</scope>
    <source>
        <strain evidence="7">DSM 11578</strain>
    </source>
</reference>
<dbReference type="EMBL" id="FOSH01000014">
    <property type="protein sequence ID" value="SFK54527.1"/>
    <property type="molecule type" value="Genomic_DNA"/>
</dbReference>
<dbReference type="InterPro" id="IPR003751">
    <property type="entry name" value="CsrA"/>
</dbReference>
<dbReference type="NCBIfam" id="TIGR00202">
    <property type="entry name" value="csrA"/>
    <property type="match status" value="1"/>
</dbReference>
<comment type="similarity">
    <text evidence="5">Belongs to the CsrA/RsmA family.</text>
</comment>
<dbReference type="OrthoDB" id="9809061at2"/>
<gene>
    <name evidence="5" type="primary">csrA</name>
    <name evidence="6" type="ORF">SAMN04488079_11431</name>
</gene>
<dbReference type="GO" id="GO:0048027">
    <property type="term" value="F:mRNA 5'-UTR binding"/>
    <property type="evidence" value="ECO:0007669"/>
    <property type="project" value="UniProtKB-UniRule"/>
</dbReference>
<sequence length="59" mass="6796">MLILTRNIGQKVVIADNVVITVLNVDINEQVKFGITAPKNISVHRDEIYKKIRNEKDYD</sequence>
<dbReference type="Gene3D" id="2.60.40.4380">
    <property type="entry name" value="Translational regulator CsrA"/>
    <property type="match status" value="1"/>
</dbReference>
<dbReference type="GO" id="GO:0045947">
    <property type="term" value="P:negative regulation of translational initiation"/>
    <property type="evidence" value="ECO:0007669"/>
    <property type="project" value="UniProtKB-UniRule"/>
</dbReference>
<keyword evidence="7" id="KW-1185">Reference proteome</keyword>
<keyword evidence="4 5" id="KW-0010">Activator</keyword>
<dbReference type="PANTHER" id="PTHR34984">
    <property type="entry name" value="CARBON STORAGE REGULATOR"/>
    <property type="match status" value="1"/>
</dbReference>